<keyword evidence="4" id="KW-1185">Reference proteome</keyword>
<dbReference type="EMBL" id="CP016027">
    <property type="protein sequence ID" value="ANJ67003.1"/>
    <property type="molecule type" value="Genomic_DNA"/>
</dbReference>
<gene>
    <name evidence="3" type="ORF">A9404_06085</name>
</gene>
<protein>
    <submittedName>
        <fullName evidence="3">Uncharacterized protein</fullName>
    </submittedName>
</protein>
<dbReference type="KEGG" id="haz:A9404_06085"/>
<dbReference type="Proteomes" id="UP000078596">
    <property type="component" value="Chromosome"/>
</dbReference>
<feature type="compositionally biased region" description="Polar residues" evidence="1">
    <location>
        <begin position="31"/>
        <end position="43"/>
    </location>
</feature>
<name>A0A191ZGL7_9GAMM</name>
<feature type="region of interest" description="Disordered" evidence="1">
    <location>
        <begin position="24"/>
        <end position="80"/>
    </location>
</feature>
<evidence type="ECO:0000313" key="4">
    <source>
        <dbReference type="Proteomes" id="UP000078596"/>
    </source>
</evidence>
<organism evidence="3 4">
    <name type="scientific">Halothiobacillus diazotrophicus</name>
    <dbReference type="NCBI Taxonomy" id="1860122"/>
    <lineage>
        <taxon>Bacteria</taxon>
        <taxon>Pseudomonadati</taxon>
        <taxon>Pseudomonadota</taxon>
        <taxon>Gammaproteobacteria</taxon>
        <taxon>Chromatiales</taxon>
        <taxon>Halothiobacillaceae</taxon>
        <taxon>Halothiobacillus</taxon>
    </lineage>
</organism>
<evidence type="ECO:0000256" key="2">
    <source>
        <dbReference type="SAM" id="SignalP"/>
    </source>
</evidence>
<keyword evidence="2" id="KW-0732">Signal</keyword>
<dbReference type="AlphaFoldDB" id="A0A191ZGL7"/>
<sequence length="80" mass="8434">MYLFKALALGTILMGNFMLSSIGIGDPVADTPSTQTEPKQTYGSKHARNPATPTPPPGSHKLRYGDRITPPAKPAPATAD</sequence>
<reference evidence="3 4" key="1">
    <citation type="submission" date="2016-06" db="EMBL/GenBank/DDBJ databases">
        <title>Insight into the functional genes involving in sulfur oxidation in Pearl River water.</title>
        <authorList>
            <person name="Luo J."/>
            <person name="Tan X."/>
            <person name="Lin W."/>
        </authorList>
    </citation>
    <scope>NUCLEOTIDE SEQUENCE [LARGE SCALE GENOMIC DNA]</scope>
    <source>
        <strain evidence="3 4">LS2</strain>
    </source>
</reference>
<evidence type="ECO:0000256" key="1">
    <source>
        <dbReference type="SAM" id="MobiDB-lite"/>
    </source>
</evidence>
<feature type="chain" id="PRO_5008250366" evidence="2">
    <location>
        <begin position="21"/>
        <end position="80"/>
    </location>
</feature>
<dbReference type="RefSeq" id="WP_066099365.1">
    <property type="nucleotide sequence ID" value="NZ_CP016027.1"/>
</dbReference>
<accession>A0A191ZGL7</accession>
<evidence type="ECO:0000313" key="3">
    <source>
        <dbReference type="EMBL" id="ANJ67003.1"/>
    </source>
</evidence>
<feature type="signal peptide" evidence="2">
    <location>
        <begin position="1"/>
        <end position="20"/>
    </location>
</feature>
<proteinExistence type="predicted"/>